<evidence type="ECO:0000256" key="1">
    <source>
        <dbReference type="ARBA" id="ARBA00005417"/>
    </source>
</evidence>
<comment type="similarity">
    <text evidence="1">Belongs to the ABC transporter superfamily.</text>
</comment>
<evidence type="ECO:0000313" key="8">
    <source>
        <dbReference type="Proteomes" id="UP000291144"/>
    </source>
</evidence>
<gene>
    <name evidence="7" type="ORF">E0H73_32835</name>
</gene>
<dbReference type="InterPro" id="IPR050319">
    <property type="entry name" value="ABC_transp_ATP-bind"/>
</dbReference>
<dbReference type="InterPro" id="IPR003439">
    <property type="entry name" value="ABC_transporter-like_ATP-bd"/>
</dbReference>
<keyword evidence="2" id="KW-0813">Transport</keyword>
<dbReference type="PROSITE" id="PS00211">
    <property type="entry name" value="ABC_TRANSPORTER_1"/>
    <property type="match status" value="2"/>
</dbReference>
<dbReference type="PANTHER" id="PTHR43776:SF7">
    <property type="entry name" value="D,D-DIPEPTIDE TRANSPORT ATP-BINDING PROTEIN DDPF-RELATED"/>
    <property type="match status" value="1"/>
</dbReference>
<dbReference type="SUPFAM" id="SSF52540">
    <property type="entry name" value="P-loop containing nucleoside triphosphate hydrolases"/>
    <property type="match status" value="2"/>
</dbReference>
<feature type="region of interest" description="Disordered" evidence="5">
    <location>
        <begin position="1"/>
        <end position="26"/>
    </location>
</feature>
<dbReference type="Gene3D" id="3.40.50.300">
    <property type="entry name" value="P-loop containing nucleotide triphosphate hydrolases"/>
    <property type="match status" value="2"/>
</dbReference>
<dbReference type="GO" id="GO:0005524">
    <property type="term" value="F:ATP binding"/>
    <property type="evidence" value="ECO:0007669"/>
    <property type="project" value="UniProtKB-KW"/>
</dbReference>
<evidence type="ECO:0000259" key="6">
    <source>
        <dbReference type="PROSITE" id="PS50893"/>
    </source>
</evidence>
<evidence type="ECO:0000256" key="2">
    <source>
        <dbReference type="ARBA" id="ARBA00022448"/>
    </source>
</evidence>
<dbReference type="EMBL" id="SJKB01000012">
    <property type="protein sequence ID" value="TCC56468.1"/>
    <property type="molecule type" value="Genomic_DNA"/>
</dbReference>
<sequence>MGFRLANPPSAGSTQQTPQESGGTGRRDVVVRVRGLGAFAGHAVLVDGVSFVVGVGEVTALVGASGSGKTTSALALLGEVGEGVRLEGRVEVGGEVIVDGNGVTEAAAGVRGRVVAYMPQHPGSALNPARRIGTTLRELEGLHHRGESVVPGALRAAQLPADRETLRRFPHQFSGGQRQRVALAQALTCRPKVLVLDEPSTGLDSITRLQLVHELRELAADGLGILLLSHDLDLVRALATRVVVLSAGRVIDSGGPDVLPEAPDLERSGTTAAGHPLLQAMKLSASLRPRGRDPILHEIDLAVRPGACVGVVGRSGSGKTTLARCLAGLHERYTGGLLLDDEPLPVLRKRSRPQNRRVQYVWQEVRGSFDERRPVDQQVARTAQRLRGLDPKQAHAEAVATLARLGVSAMTAARTPSRLSGGELQRAALARAVLAHPDVLICDEITTALDDRGTALVVELLTELKDRGTALIWIGHDLGLVAAVSDHVLVIDAGRVVEQGRPATVMTEPHHELTRRLVRAASIGHPQSPPVLTIDTRSEPRR</sequence>
<feature type="compositionally biased region" description="Polar residues" evidence="5">
    <location>
        <begin position="10"/>
        <end position="21"/>
    </location>
</feature>
<accession>A0A4R0KEH4</accession>
<evidence type="ECO:0000256" key="3">
    <source>
        <dbReference type="ARBA" id="ARBA00022741"/>
    </source>
</evidence>
<evidence type="ECO:0000256" key="5">
    <source>
        <dbReference type="SAM" id="MobiDB-lite"/>
    </source>
</evidence>
<feature type="domain" description="ABC transporter" evidence="6">
    <location>
        <begin position="31"/>
        <end position="272"/>
    </location>
</feature>
<keyword evidence="4 7" id="KW-0067">ATP-binding</keyword>
<dbReference type="PROSITE" id="PS50893">
    <property type="entry name" value="ABC_TRANSPORTER_2"/>
    <property type="match status" value="2"/>
</dbReference>
<dbReference type="Proteomes" id="UP000291144">
    <property type="component" value="Unassembled WGS sequence"/>
</dbReference>
<dbReference type="OrthoDB" id="5357528at2"/>
<dbReference type="GO" id="GO:0055085">
    <property type="term" value="P:transmembrane transport"/>
    <property type="evidence" value="ECO:0007669"/>
    <property type="project" value="UniProtKB-ARBA"/>
</dbReference>
<evidence type="ECO:0000256" key="4">
    <source>
        <dbReference type="ARBA" id="ARBA00022840"/>
    </source>
</evidence>
<dbReference type="SMART" id="SM00382">
    <property type="entry name" value="AAA"/>
    <property type="match status" value="2"/>
</dbReference>
<keyword evidence="3" id="KW-0547">Nucleotide-binding</keyword>
<organism evidence="7 8">
    <name type="scientific">Kribbella pittospori</name>
    <dbReference type="NCBI Taxonomy" id="722689"/>
    <lineage>
        <taxon>Bacteria</taxon>
        <taxon>Bacillati</taxon>
        <taxon>Actinomycetota</taxon>
        <taxon>Actinomycetes</taxon>
        <taxon>Propionibacteriales</taxon>
        <taxon>Kribbellaceae</taxon>
        <taxon>Kribbella</taxon>
    </lineage>
</organism>
<reference evidence="7 8" key="1">
    <citation type="submission" date="2019-02" db="EMBL/GenBank/DDBJ databases">
        <title>Kribbella capetownensis sp. nov. and Kribbella speibonae sp. nov., isolated from soil.</title>
        <authorList>
            <person name="Curtis S.M."/>
            <person name="Norton I."/>
            <person name="Everest G.J."/>
            <person name="Meyers P.R."/>
        </authorList>
    </citation>
    <scope>NUCLEOTIDE SEQUENCE [LARGE SCALE GENOMIC DNA]</scope>
    <source>
        <strain evidence="7 8">NRRL B-24813</strain>
    </source>
</reference>
<feature type="domain" description="ABC transporter" evidence="6">
    <location>
        <begin position="278"/>
        <end position="518"/>
    </location>
</feature>
<dbReference type="PANTHER" id="PTHR43776">
    <property type="entry name" value="TRANSPORT ATP-BINDING PROTEIN"/>
    <property type="match status" value="1"/>
</dbReference>
<name>A0A4R0KEH4_9ACTN</name>
<dbReference type="InterPro" id="IPR017871">
    <property type="entry name" value="ABC_transporter-like_CS"/>
</dbReference>
<dbReference type="InterPro" id="IPR003593">
    <property type="entry name" value="AAA+_ATPase"/>
</dbReference>
<comment type="caution">
    <text evidence="7">The sequence shown here is derived from an EMBL/GenBank/DDBJ whole genome shotgun (WGS) entry which is preliminary data.</text>
</comment>
<dbReference type="GO" id="GO:0016887">
    <property type="term" value="F:ATP hydrolysis activity"/>
    <property type="evidence" value="ECO:0007669"/>
    <property type="project" value="InterPro"/>
</dbReference>
<keyword evidence="8" id="KW-1185">Reference proteome</keyword>
<proteinExistence type="inferred from homology"/>
<protein>
    <submittedName>
        <fullName evidence="7">ABC transporter ATP-binding protein</fullName>
    </submittedName>
</protein>
<dbReference type="InterPro" id="IPR027417">
    <property type="entry name" value="P-loop_NTPase"/>
</dbReference>
<dbReference type="Pfam" id="PF00005">
    <property type="entry name" value="ABC_tran"/>
    <property type="match status" value="2"/>
</dbReference>
<evidence type="ECO:0000313" key="7">
    <source>
        <dbReference type="EMBL" id="TCC56468.1"/>
    </source>
</evidence>
<dbReference type="AlphaFoldDB" id="A0A4R0KEH4"/>